<evidence type="ECO:0000313" key="1">
    <source>
        <dbReference type="EMBL" id="GHO87228.1"/>
    </source>
</evidence>
<dbReference type="RefSeq" id="WP_201364802.1">
    <property type="nucleotide sequence ID" value="NZ_BNJJ01000016.1"/>
</dbReference>
<comment type="caution">
    <text evidence="1">The sequence shown here is derived from an EMBL/GenBank/DDBJ whole genome shotgun (WGS) entry which is preliminary data.</text>
</comment>
<dbReference type="Proteomes" id="UP000635565">
    <property type="component" value="Unassembled WGS sequence"/>
</dbReference>
<reference evidence="1 2" key="1">
    <citation type="journal article" date="2021" name="Int. J. Syst. Evol. Microbiol.">
        <title>Reticulibacter mediterranei gen. nov., sp. nov., within the new family Reticulibacteraceae fam. nov., and Ktedonospora formicarum gen. nov., sp. nov., Ktedonobacter robiniae sp. nov., Dictyobacter formicarum sp. nov. and Dictyobacter arantiisoli sp. nov., belonging to the class Ktedonobacteria.</title>
        <authorList>
            <person name="Yabe S."/>
            <person name="Zheng Y."/>
            <person name="Wang C.M."/>
            <person name="Sakai Y."/>
            <person name="Abe K."/>
            <person name="Yokota A."/>
            <person name="Donadio S."/>
            <person name="Cavaletti L."/>
            <person name="Monciardini P."/>
        </authorList>
    </citation>
    <scope>NUCLEOTIDE SEQUENCE [LARGE SCALE GENOMIC DNA]</scope>
    <source>
        <strain evidence="1 2">SOSP1-9</strain>
    </source>
</reference>
<dbReference type="EMBL" id="BNJJ01000016">
    <property type="protein sequence ID" value="GHO87228.1"/>
    <property type="molecule type" value="Genomic_DNA"/>
</dbReference>
<dbReference type="InterPro" id="IPR040807">
    <property type="entry name" value="DUF5522"/>
</dbReference>
<protein>
    <submittedName>
        <fullName evidence="1">Uncharacterized protein</fullName>
    </submittedName>
</protein>
<name>A0ABQ3VPD3_9CHLR</name>
<dbReference type="Pfam" id="PF17653">
    <property type="entry name" value="DUF5522"/>
    <property type="match status" value="1"/>
</dbReference>
<evidence type="ECO:0000313" key="2">
    <source>
        <dbReference type="Proteomes" id="UP000635565"/>
    </source>
</evidence>
<gene>
    <name evidence="1" type="ORF">KSZ_52340</name>
</gene>
<accession>A0ABQ3VPD3</accession>
<organism evidence="1 2">
    <name type="scientific">Dictyobacter formicarum</name>
    <dbReference type="NCBI Taxonomy" id="2778368"/>
    <lineage>
        <taxon>Bacteria</taxon>
        <taxon>Bacillati</taxon>
        <taxon>Chloroflexota</taxon>
        <taxon>Ktedonobacteria</taxon>
        <taxon>Ktedonobacterales</taxon>
        <taxon>Dictyobacteraceae</taxon>
        <taxon>Dictyobacter</taxon>
    </lineage>
</organism>
<sequence>MYLRKEEGDWEVTANGLYVATRGYLIRRGFCCSNRCRNCPYINWHNNPHWQPLPAECIKRTRVSPKSIHGAQALLAYHEQALHQDNSPEEIARHQEMIAHYSLLLARWGHKK</sequence>
<keyword evidence="2" id="KW-1185">Reference proteome</keyword>
<proteinExistence type="predicted"/>